<dbReference type="PANTHER" id="PTHR33643:SF1">
    <property type="entry name" value="UREASE ACCESSORY PROTEIN D"/>
    <property type="match status" value="1"/>
</dbReference>
<feature type="region of interest" description="Disordered" evidence="3">
    <location>
        <begin position="47"/>
        <end position="73"/>
    </location>
</feature>
<evidence type="ECO:0000256" key="3">
    <source>
        <dbReference type="SAM" id="MobiDB-lite"/>
    </source>
</evidence>
<accession>A0A162MNS8</accession>
<dbReference type="HAMAP" id="MF_01384">
    <property type="entry name" value="UreD"/>
    <property type="match status" value="1"/>
</dbReference>
<dbReference type="OrthoDB" id="5550464at2759"/>
<dbReference type="Proteomes" id="UP000076874">
    <property type="component" value="Unassembled WGS sequence"/>
</dbReference>
<evidence type="ECO:0000256" key="2">
    <source>
        <dbReference type="ARBA" id="ARBA00023186"/>
    </source>
</evidence>
<keyword evidence="5" id="KW-1185">Reference proteome</keyword>
<keyword evidence="2" id="KW-0143">Chaperone</keyword>
<dbReference type="Pfam" id="PF01774">
    <property type="entry name" value="UreD"/>
    <property type="match status" value="1"/>
</dbReference>
<sequence>MNSSPFPPSTAAPGDGRLVVGLVPHGESGIEAMSYQYPLKLIAPSTGSGGGGTSVNDNKNNNDDDDDATGGHAVAPHKKSALVFLLSYGGGLVAGDQVHLTVHVRAGARLTLVTQGTTKVFKAPSAAAATGGRAFVDITTRQTLEMRVAAGAGLCLLPDPVQPFADSVYEQLQVARLARPTTEAADPSLCLLDWVTQGRAARGENWSFTRWLGRNEVWLTGDDGNDNDGEAAAAADRLLVRDAVLLAPAYLEDDDGGSNTFSSPPPSASSTALRDAMHGLAVVGTLILRGPLVAALGRFFLDEFAALPRLGARDFRDVDPSGAPRKPPPKPEQLVFPLSSSSFSSSSSLSLEAWRAGRLQLEQSQGVLWSAAAVRGCVVVKFGARSVEGGRHWIGAMLLREGSVAAAFGEEALMCVR</sequence>
<dbReference type="GO" id="GO:0016151">
    <property type="term" value="F:nickel cation binding"/>
    <property type="evidence" value="ECO:0007669"/>
    <property type="project" value="InterPro"/>
</dbReference>
<evidence type="ECO:0000313" key="5">
    <source>
        <dbReference type="Proteomes" id="UP000076874"/>
    </source>
</evidence>
<reference evidence="4 5" key="1">
    <citation type="journal article" date="2016" name="Genome Biol. Evol.">
        <title>Divergent and convergent evolution of fungal pathogenicity.</title>
        <authorList>
            <person name="Shang Y."/>
            <person name="Xiao G."/>
            <person name="Zheng P."/>
            <person name="Cen K."/>
            <person name="Zhan S."/>
            <person name="Wang C."/>
        </authorList>
    </citation>
    <scope>NUCLEOTIDE SEQUENCE [LARGE SCALE GENOMIC DNA]</scope>
    <source>
        <strain evidence="4 5">RCEF 264</strain>
    </source>
</reference>
<dbReference type="STRING" id="1081102.A0A162MNS8"/>
<gene>
    <name evidence="4" type="ORF">SPI_03297</name>
</gene>
<organism evidence="4 5">
    <name type="scientific">Niveomyces insectorum RCEF 264</name>
    <dbReference type="NCBI Taxonomy" id="1081102"/>
    <lineage>
        <taxon>Eukaryota</taxon>
        <taxon>Fungi</taxon>
        <taxon>Dikarya</taxon>
        <taxon>Ascomycota</taxon>
        <taxon>Pezizomycotina</taxon>
        <taxon>Sordariomycetes</taxon>
        <taxon>Hypocreomycetidae</taxon>
        <taxon>Hypocreales</taxon>
        <taxon>Cordycipitaceae</taxon>
        <taxon>Niveomyces</taxon>
    </lineage>
</organism>
<evidence type="ECO:0000256" key="1">
    <source>
        <dbReference type="ARBA" id="ARBA00007177"/>
    </source>
</evidence>
<dbReference type="InterPro" id="IPR002669">
    <property type="entry name" value="UreD"/>
</dbReference>
<dbReference type="PANTHER" id="PTHR33643">
    <property type="entry name" value="UREASE ACCESSORY PROTEIN D"/>
    <property type="match status" value="1"/>
</dbReference>
<name>A0A162MNS8_9HYPO</name>
<comment type="similarity">
    <text evidence="1">Belongs to the UreD family.</text>
</comment>
<comment type="caution">
    <text evidence="4">The sequence shown here is derived from an EMBL/GenBank/DDBJ whole genome shotgun (WGS) entry which is preliminary data.</text>
</comment>
<evidence type="ECO:0000313" key="4">
    <source>
        <dbReference type="EMBL" id="OAA64650.1"/>
    </source>
</evidence>
<dbReference type="AlphaFoldDB" id="A0A162MNS8"/>
<protein>
    <submittedName>
        <fullName evidence="4">Urease accessory protein</fullName>
    </submittedName>
</protein>
<dbReference type="EMBL" id="AZHD01000004">
    <property type="protein sequence ID" value="OAA64650.1"/>
    <property type="molecule type" value="Genomic_DNA"/>
</dbReference>
<proteinExistence type="inferred from homology"/>